<dbReference type="PANTHER" id="PTHR11487:SF0">
    <property type="entry name" value="S-ACYL FATTY ACID SYNTHASE THIOESTERASE, MEDIUM CHAIN"/>
    <property type="match status" value="1"/>
</dbReference>
<organism evidence="3 4">
    <name type="scientific">Oxalicibacterium solurbis</name>
    <dbReference type="NCBI Taxonomy" id="69280"/>
    <lineage>
        <taxon>Bacteria</taxon>
        <taxon>Pseudomonadati</taxon>
        <taxon>Pseudomonadota</taxon>
        <taxon>Betaproteobacteria</taxon>
        <taxon>Burkholderiales</taxon>
        <taxon>Oxalobacteraceae</taxon>
        <taxon>Oxalicibacterium</taxon>
    </lineage>
</organism>
<dbReference type="Pfam" id="PF00975">
    <property type="entry name" value="Thioesterase"/>
    <property type="match status" value="1"/>
</dbReference>
<dbReference type="RefSeq" id="WP_188421715.1">
    <property type="nucleotide sequence ID" value="NZ_BMDP01000003.1"/>
</dbReference>
<dbReference type="PANTHER" id="PTHR11487">
    <property type="entry name" value="THIOESTERASE"/>
    <property type="match status" value="1"/>
</dbReference>
<evidence type="ECO:0000313" key="4">
    <source>
        <dbReference type="Proteomes" id="UP000627205"/>
    </source>
</evidence>
<gene>
    <name evidence="3" type="ORF">GCM10011430_22160</name>
</gene>
<protein>
    <submittedName>
        <fullName evidence="3">Thioesterase</fullName>
    </submittedName>
</protein>
<keyword evidence="4" id="KW-1185">Reference proteome</keyword>
<evidence type="ECO:0000256" key="1">
    <source>
        <dbReference type="ARBA" id="ARBA00007169"/>
    </source>
</evidence>
<comment type="similarity">
    <text evidence="1">Belongs to the thioesterase family.</text>
</comment>
<proteinExistence type="inferred from homology"/>
<dbReference type="Proteomes" id="UP000627205">
    <property type="component" value="Unassembled WGS sequence"/>
</dbReference>
<reference evidence="3" key="1">
    <citation type="journal article" date="2014" name="Int. J. Syst. Evol. Microbiol.">
        <title>Complete genome sequence of Corynebacterium casei LMG S-19264T (=DSM 44701T), isolated from a smear-ripened cheese.</title>
        <authorList>
            <consortium name="US DOE Joint Genome Institute (JGI-PGF)"/>
            <person name="Walter F."/>
            <person name="Albersmeier A."/>
            <person name="Kalinowski J."/>
            <person name="Ruckert C."/>
        </authorList>
    </citation>
    <scope>NUCLEOTIDE SEQUENCE</scope>
    <source>
        <strain evidence="3">CCM 7664</strain>
    </source>
</reference>
<comment type="caution">
    <text evidence="3">The sequence shown here is derived from an EMBL/GenBank/DDBJ whole genome shotgun (WGS) entry which is preliminary data.</text>
</comment>
<feature type="domain" description="Thioesterase" evidence="2">
    <location>
        <begin position="7"/>
        <end position="224"/>
    </location>
</feature>
<dbReference type="SUPFAM" id="SSF53474">
    <property type="entry name" value="alpha/beta-Hydrolases"/>
    <property type="match status" value="1"/>
</dbReference>
<dbReference type="AlphaFoldDB" id="A0A8J3AY52"/>
<dbReference type="InterPro" id="IPR001031">
    <property type="entry name" value="Thioesterase"/>
</dbReference>
<evidence type="ECO:0000313" key="3">
    <source>
        <dbReference type="EMBL" id="GGI55042.1"/>
    </source>
</evidence>
<sequence>MQSPLSLLCLPWAGASAMTYMRWRRVLPQWIRIVPLELPGRGSRPAEPAVEDFAQLVAGLHDDYNHMLRGRYALFGHGMGALLAYGLAQRVRDAGGVPPQSLLVSGSAGPVRCSTMACRQGNCGDAELIAELQRQGCTARQVFELPDLMHKALGVMRADHCICSSFRRSCGMQLSMPIHVFGGRQDDILPDGMQAWHSETSAHCTMNWFDGGVRFLREQEETLLAVLAHRLVQDSYVIPAAASSMRMTIPLIPVAG</sequence>
<accession>A0A8J3AY52</accession>
<dbReference type="Gene3D" id="3.40.50.1820">
    <property type="entry name" value="alpha/beta hydrolase"/>
    <property type="match status" value="1"/>
</dbReference>
<dbReference type="InterPro" id="IPR012223">
    <property type="entry name" value="TEII"/>
</dbReference>
<reference evidence="3" key="2">
    <citation type="submission" date="2020-09" db="EMBL/GenBank/DDBJ databases">
        <authorList>
            <person name="Sun Q."/>
            <person name="Sedlacek I."/>
        </authorList>
    </citation>
    <scope>NUCLEOTIDE SEQUENCE</scope>
    <source>
        <strain evidence="3">CCM 7664</strain>
    </source>
</reference>
<dbReference type="GO" id="GO:0008610">
    <property type="term" value="P:lipid biosynthetic process"/>
    <property type="evidence" value="ECO:0007669"/>
    <property type="project" value="TreeGrafter"/>
</dbReference>
<dbReference type="InterPro" id="IPR029058">
    <property type="entry name" value="AB_hydrolase_fold"/>
</dbReference>
<evidence type="ECO:0000259" key="2">
    <source>
        <dbReference type="Pfam" id="PF00975"/>
    </source>
</evidence>
<name>A0A8J3AY52_9BURK</name>
<dbReference type="EMBL" id="BMDP01000003">
    <property type="protein sequence ID" value="GGI55042.1"/>
    <property type="molecule type" value="Genomic_DNA"/>
</dbReference>